<evidence type="ECO:0000256" key="1">
    <source>
        <dbReference type="SAM" id="MobiDB-lite"/>
    </source>
</evidence>
<dbReference type="InterPro" id="IPR017956">
    <property type="entry name" value="AT_hook_DNA-bd_motif"/>
</dbReference>
<feature type="compositionally biased region" description="Basic and acidic residues" evidence="1">
    <location>
        <begin position="112"/>
        <end position="121"/>
    </location>
</feature>
<feature type="compositionally biased region" description="Polar residues" evidence="1">
    <location>
        <begin position="274"/>
        <end position="285"/>
    </location>
</feature>
<gene>
    <name evidence="2" type="ORF">CCHL11_03772</name>
</gene>
<sequence>MPPKAADQKRKRGRPSNASKTDSTPTNLLEAEEAESRETEIIAEEVTRPSRRGRPKRKEAEPSPPAEEPSVDEPKARRRGRPRREEQNVEDTAEVSEGTSPKENTGKAKRSNKNDEERAAEQEEEPSQASPRRRGRKPAKEAHKEAPVADEPGTSSANKRRRGRPAKLANADEQPEVAEVEPPPKKKRGRPSLNKAPTVEEPTEDVEEEVAPKKRGRKPKEKSAEIEEPAPEEDAEVRPTPRKRRGRPAKTAADTEEAGPEKETDPPKRKRGRPSNQPEPESPNVSKDEMKRGRRRGEKQPSPAEGTSAEKPTEKRRKKSSRGEEEPSPAAHKRRPGRPRASDATSSPKDSENKSRASKKRPSENDAPTPAKKRRRRTSDEAPPGPAASRPAARYRHIAPSLRQISHSTIDEKWTPLAQPSLAIVSNLLRLAERPVLQRMSGNDKRQDQASSAIRLVTNRLNKKLARGLPFPLASAPARTGSKKEDQDGGRVEELDFERVIEGVAALERQLDPLLHAVKLLQAEKEREEKALEADYDSLETLETNARSEAKNFRDNLRKTHVLVPERKRGDDDTVKPEVEHDLKFARDESDLEDDELRGLAGQVGNHMESMRNNLKQVDGVIPQIVRTRAALQDVLFKHLDQHSYENALFG</sequence>
<feature type="compositionally biased region" description="Polar residues" evidence="1">
    <location>
        <begin position="16"/>
        <end position="27"/>
    </location>
</feature>
<protein>
    <recommendedName>
        <fullName evidence="4">Kinetochore protein fta7</fullName>
    </recommendedName>
</protein>
<feature type="compositionally biased region" description="Basic and acidic residues" evidence="1">
    <location>
        <begin position="138"/>
        <end position="147"/>
    </location>
</feature>
<dbReference type="InterPro" id="IPR025212">
    <property type="entry name" value="CAD_CENP-Q"/>
</dbReference>
<feature type="compositionally biased region" description="Acidic residues" evidence="1">
    <location>
        <begin position="226"/>
        <end position="235"/>
    </location>
</feature>
<dbReference type="SMART" id="SM00384">
    <property type="entry name" value="AT_hook"/>
    <property type="match status" value="9"/>
</dbReference>
<dbReference type="STRING" id="708187.A0A1Q8RQP9"/>
<dbReference type="Pfam" id="PF13094">
    <property type="entry name" value="CENP-Q"/>
    <property type="match status" value="1"/>
</dbReference>
<keyword evidence="3" id="KW-1185">Reference proteome</keyword>
<name>A0A1Q8RQP9_9PEZI</name>
<dbReference type="GO" id="GO:0003677">
    <property type="term" value="F:DNA binding"/>
    <property type="evidence" value="ECO:0007669"/>
    <property type="project" value="InterPro"/>
</dbReference>
<evidence type="ECO:0000313" key="2">
    <source>
        <dbReference type="EMBL" id="OLN86666.1"/>
    </source>
</evidence>
<dbReference type="EMBL" id="MPGH01000111">
    <property type="protein sequence ID" value="OLN86666.1"/>
    <property type="molecule type" value="Genomic_DNA"/>
</dbReference>
<feature type="compositionally biased region" description="Basic and acidic residues" evidence="1">
    <location>
        <begin position="482"/>
        <end position="491"/>
    </location>
</feature>
<organism evidence="2 3">
    <name type="scientific">Colletotrichum chlorophyti</name>
    <dbReference type="NCBI Taxonomy" id="708187"/>
    <lineage>
        <taxon>Eukaryota</taxon>
        <taxon>Fungi</taxon>
        <taxon>Dikarya</taxon>
        <taxon>Ascomycota</taxon>
        <taxon>Pezizomycotina</taxon>
        <taxon>Sordariomycetes</taxon>
        <taxon>Hypocreomycetidae</taxon>
        <taxon>Glomerellales</taxon>
        <taxon>Glomerellaceae</taxon>
        <taxon>Colletotrichum</taxon>
    </lineage>
</organism>
<dbReference type="AlphaFoldDB" id="A0A1Q8RQP9"/>
<accession>A0A1Q8RQP9</accession>
<feature type="region of interest" description="Disordered" evidence="1">
    <location>
        <begin position="472"/>
        <end position="491"/>
    </location>
</feature>
<dbReference type="PRINTS" id="PR00929">
    <property type="entry name" value="ATHOOK"/>
</dbReference>
<comment type="caution">
    <text evidence="2">The sequence shown here is derived from an EMBL/GenBank/DDBJ whole genome shotgun (WGS) entry which is preliminary data.</text>
</comment>
<dbReference type="Proteomes" id="UP000186583">
    <property type="component" value="Unassembled WGS sequence"/>
</dbReference>
<reference evidence="2 3" key="1">
    <citation type="submission" date="2016-11" db="EMBL/GenBank/DDBJ databases">
        <title>Draft Genome Assembly of Colletotrichum chlorophyti a pathogen of herbaceous plants.</title>
        <authorList>
            <person name="Gan P."/>
            <person name="Narusaka M."/>
            <person name="Tsushima A."/>
            <person name="Narusaka Y."/>
            <person name="Takano Y."/>
            <person name="Shirasu K."/>
        </authorList>
    </citation>
    <scope>NUCLEOTIDE SEQUENCE [LARGE SCALE GENOMIC DNA]</scope>
    <source>
        <strain evidence="2 3">NTL11</strain>
    </source>
</reference>
<evidence type="ECO:0008006" key="4">
    <source>
        <dbReference type="Google" id="ProtNLM"/>
    </source>
</evidence>
<feature type="region of interest" description="Disordered" evidence="1">
    <location>
        <begin position="1"/>
        <end position="399"/>
    </location>
</feature>
<evidence type="ECO:0000313" key="3">
    <source>
        <dbReference type="Proteomes" id="UP000186583"/>
    </source>
</evidence>
<feature type="compositionally biased region" description="Basic and acidic residues" evidence="1">
    <location>
        <begin position="34"/>
        <end position="48"/>
    </location>
</feature>
<dbReference type="OrthoDB" id="2420947at2759"/>
<proteinExistence type="predicted"/>